<dbReference type="PROSITE" id="PS52016">
    <property type="entry name" value="TONB_DEPENDENT_REC_3"/>
    <property type="match status" value="1"/>
</dbReference>
<keyword evidence="2 10" id="KW-0813">Transport</keyword>
<evidence type="ECO:0000256" key="12">
    <source>
        <dbReference type="SAM" id="SignalP"/>
    </source>
</evidence>
<evidence type="ECO:0000256" key="6">
    <source>
        <dbReference type="ARBA" id="ARBA00023077"/>
    </source>
</evidence>
<gene>
    <name evidence="15" type="ORF">H8B06_09070</name>
</gene>
<accession>A0ABR7YNS3</accession>
<evidence type="ECO:0000256" key="7">
    <source>
        <dbReference type="ARBA" id="ARBA00023136"/>
    </source>
</evidence>
<evidence type="ECO:0000256" key="5">
    <source>
        <dbReference type="ARBA" id="ARBA00022729"/>
    </source>
</evidence>
<evidence type="ECO:0000259" key="13">
    <source>
        <dbReference type="Pfam" id="PF00593"/>
    </source>
</evidence>
<comment type="similarity">
    <text evidence="10 11">Belongs to the TonB-dependent receptor family.</text>
</comment>
<dbReference type="Gene3D" id="2.60.40.1120">
    <property type="entry name" value="Carboxypeptidase-like, regulatory domain"/>
    <property type="match status" value="1"/>
</dbReference>
<evidence type="ECO:0000256" key="8">
    <source>
        <dbReference type="ARBA" id="ARBA00023170"/>
    </source>
</evidence>
<organism evidence="15 16">
    <name type="scientific">Sphingobacterium micropteri</name>
    <dbReference type="NCBI Taxonomy" id="2763501"/>
    <lineage>
        <taxon>Bacteria</taxon>
        <taxon>Pseudomonadati</taxon>
        <taxon>Bacteroidota</taxon>
        <taxon>Sphingobacteriia</taxon>
        <taxon>Sphingobacteriales</taxon>
        <taxon>Sphingobacteriaceae</taxon>
        <taxon>Sphingobacterium</taxon>
    </lineage>
</organism>
<dbReference type="InterPro" id="IPR008969">
    <property type="entry name" value="CarboxyPept-like_regulatory"/>
</dbReference>
<evidence type="ECO:0000256" key="2">
    <source>
        <dbReference type="ARBA" id="ARBA00022448"/>
    </source>
</evidence>
<keyword evidence="4 10" id="KW-0812">Transmembrane</keyword>
<evidence type="ECO:0000256" key="10">
    <source>
        <dbReference type="PROSITE-ProRule" id="PRU01360"/>
    </source>
</evidence>
<evidence type="ECO:0000313" key="15">
    <source>
        <dbReference type="EMBL" id="MBD1432974.1"/>
    </source>
</evidence>
<keyword evidence="3 10" id="KW-1134">Transmembrane beta strand</keyword>
<keyword evidence="5 12" id="KW-0732">Signal</keyword>
<dbReference type="Proteomes" id="UP000602759">
    <property type="component" value="Unassembled WGS sequence"/>
</dbReference>
<dbReference type="Gene3D" id="2.40.170.20">
    <property type="entry name" value="TonB-dependent receptor, beta-barrel domain"/>
    <property type="match status" value="1"/>
</dbReference>
<dbReference type="InterPro" id="IPR039426">
    <property type="entry name" value="TonB-dep_rcpt-like"/>
</dbReference>
<comment type="caution">
    <text evidence="15">The sequence shown here is derived from an EMBL/GenBank/DDBJ whole genome shotgun (WGS) entry which is preliminary data.</text>
</comment>
<name>A0ABR7YNS3_9SPHI</name>
<dbReference type="InterPro" id="IPR036942">
    <property type="entry name" value="Beta-barrel_TonB_sf"/>
</dbReference>
<sequence length="797" mass="90189">MRYKIYMLSVLLFLSKFILAQTTDVLTGYVHNEDGIPLGDATVQIGNYGTTTLSNGYFSLKNIPTGKHLLTVSAVGYTTFQDTIIKLAQENLALQIRLSKDDKVLQEVTVLGKSETQQVREQAIRAVVVDTRAVAEQPVTLSELMNRSPGIRIRQSGGLGNAIDVSINGFQGNAVQYFRDGIPLEYLGGGYGINNVPVNQLERVEVYKGVVPVSLGGDALGGAVNLVRSKNRGSSFQASYEIASFNTHIVNLSGYHSSKSKQWFAGIDAFYNYSDNDYKADVEVVDANSNLQTVTLPLFHNGYEHYFAEAYGGIRDVSWADRLQFGLALYSIDRESQHPARMTTPYGALKVYNTGVVPSAQYQKAFGKLNIDQFVSYSHINRSRVDTIKGSFDWYGNFTERNGGTPGESPRPSHSDINFSNIINRTNLAYSINERHHVEANFVYNYITRLGEDPLGFRFDGTDIDVLTKEATYSKTIAGLMWESKWLNNKLTNQLMGKFFSFNTKGINAFMANDVDLEQYKTYSNSNWGIGHALKYQLSDYDFIRASWELTNRLPRENELFGDNDTRAPNFELKPERSFNINIGYRFQKDKLTAEVGSFYRKTDGMILLVPIQPPFAQYRNLDSIRGYGFDVDLSYMLTKNLQVTTNATWQDNRMVDISEGINAWMNGTRVRNTPYFFANASVLGNFGEIFRSGDQVKAYLHWNFIREFYLNHIPRENEPKGFLGLFGQASVPITNIVPNQHLLTAGFNYFLSKRPISFGFEVKNLADAKLYDYYKIQRPGRSFHFKISYQLTKHNI</sequence>
<keyword evidence="6 11" id="KW-0798">TonB box</keyword>
<evidence type="ECO:0000256" key="3">
    <source>
        <dbReference type="ARBA" id="ARBA00022452"/>
    </source>
</evidence>
<keyword evidence="7 10" id="KW-0472">Membrane</keyword>
<protein>
    <submittedName>
        <fullName evidence="15">TonB-dependent receptor</fullName>
    </submittedName>
</protein>
<evidence type="ECO:0000259" key="14">
    <source>
        <dbReference type="Pfam" id="PF07715"/>
    </source>
</evidence>
<dbReference type="InterPro" id="IPR012910">
    <property type="entry name" value="Plug_dom"/>
</dbReference>
<dbReference type="Pfam" id="PF00593">
    <property type="entry name" value="TonB_dep_Rec_b-barrel"/>
    <property type="match status" value="1"/>
</dbReference>
<feature type="domain" description="TonB-dependent receptor-like beta-barrel" evidence="13">
    <location>
        <begin position="317"/>
        <end position="690"/>
    </location>
</feature>
<evidence type="ECO:0000313" key="16">
    <source>
        <dbReference type="Proteomes" id="UP000602759"/>
    </source>
</evidence>
<dbReference type="InterPro" id="IPR037066">
    <property type="entry name" value="Plug_dom_sf"/>
</dbReference>
<dbReference type="EMBL" id="JACOIK010000005">
    <property type="protein sequence ID" value="MBD1432974.1"/>
    <property type="molecule type" value="Genomic_DNA"/>
</dbReference>
<dbReference type="Gene3D" id="2.170.130.10">
    <property type="entry name" value="TonB-dependent receptor, plug domain"/>
    <property type="match status" value="1"/>
</dbReference>
<dbReference type="PANTHER" id="PTHR30069:SF29">
    <property type="entry name" value="HEMOGLOBIN AND HEMOGLOBIN-HAPTOGLOBIN-BINDING PROTEIN 1-RELATED"/>
    <property type="match status" value="1"/>
</dbReference>
<reference evidence="15 16" key="1">
    <citation type="submission" date="2020-08" db="EMBL/GenBank/DDBJ databases">
        <title>Sphingobacterium sp. DN00404 isolated from aquaculture water.</title>
        <authorList>
            <person name="Zhang M."/>
        </authorList>
    </citation>
    <scope>NUCLEOTIDE SEQUENCE [LARGE SCALE GENOMIC DNA]</scope>
    <source>
        <strain evidence="15 16">DN00404</strain>
    </source>
</reference>
<keyword evidence="16" id="KW-1185">Reference proteome</keyword>
<feature type="chain" id="PRO_5047170196" evidence="12">
    <location>
        <begin position="21"/>
        <end position="797"/>
    </location>
</feature>
<dbReference type="SUPFAM" id="SSF49464">
    <property type="entry name" value="Carboxypeptidase regulatory domain-like"/>
    <property type="match status" value="1"/>
</dbReference>
<comment type="subcellular location">
    <subcellularLocation>
        <location evidence="1 10">Cell outer membrane</location>
        <topology evidence="1 10">Multi-pass membrane protein</topology>
    </subcellularLocation>
</comment>
<feature type="domain" description="TonB-dependent receptor plug" evidence="14">
    <location>
        <begin position="124"/>
        <end position="223"/>
    </location>
</feature>
<evidence type="ECO:0000256" key="1">
    <source>
        <dbReference type="ARBA" id="ARBA00004571"/>
    </source>
</evidence>
<evidence type="ECO:0000256" key="11">
    <source>
        <dbReference type="RuleBase" id="RU003357"/>
    </source>
</evidence>
<dbReference type="Pfam" id="PF07715">
    <property type="entry name" value="Plug"/>
    <property type="match status" value="1"/>
</dbReference>
<dbReference type="RefSeq" id="WP_190993949.1">
    <property type="nucleotide sequence ID" value="NZ_JACOIK010000005.1"/>
</dbReference>
<evidence type="ECO:0000256" key="4">
    <source>
        <dbReference type="ARBA" id="ARBA00022692"/>
    </source>
</evidence>
<dbReference type="Pfam" id="PF13715">
    <property type="entry name" value="CarbopepD_reg_2"/>
    <property type="match status" value="1"/>
</dbReference>
<dbReference type="SUPFAM" id="SSF56935">
    <property type="entry name" value="Porins"/>
    <property type="match status" value="1"/>
</dbReference>
<dbReference type="PANTHER" id="PTHR30069">
    <property type="entry name" value="TONB-DEPENDENT OUTER MEMBRANE RECEPTOR"/>
    <property type="match status" value="1"/>
</dbReference>
<feature type="signal peptide" evidence="12">
    <location>
        <begin position="1"/>
        <end position="20"/>
    </location>
</feature>
<keyword evidence="9 10" id="KW-0998">Cell outer membrane</keyword>
<proteinExistence type="inferred from homology"/>
<evidence type="ECO:0000256" key="9">
    <source>
        <dbReference type="ARBA" id="ARBA00023237"/>
    </source>
</evidence>
<dbReference type="InterPro" id="IPR000531">
    <property type="entry name" value="Beta-barrel_TonB"/>
</dbReference>
<keyword evidence="8 15" id="KW-0675">Receptor</keyword>